<reference evidence="2 3" key="1">
    <citation type="submission" date="2014-04" db="EMBL/GenBank/DDBJ databases">
        <authorList>
            <consortium name="DOE Joint Genome Institute"/>
            <person name="Kuo A."/>
            <person name="Tarkka M."/>
            <person name="Buscot F."/>
            <person name="Kohler A."/>
            <person name="Nagy L.G."/>
            <person name="Floudas D."/>
            <person name="Copeland A."/>
            <person name="Barry K.W."/>
            <person name="Cichocki N."/>
            <person name="Veneault-Fourrey C."/>
            <person name="LaButti K."/>
            <person name="Lindquist E.A."/>
            <person name="Lipzen A."/>
            <person name="Lundell T."/>
            <person name="Morin E."/>
            <person name="Murat C."/>
            <person name="Sun H."/>
            <person name="Tunlid A."/>
            <person name="Henrissat B."/>
            <person name="Grigoriev I.V."/>
            <person name="Hibbett D.S."/>
            <person name="Martin F."/>
            <person name="Nordberg H.P."/>
            <person name="Cantor M.N."/>
            <person name="Hua S.X."/>
        </authorList>
    </citation>
    <scope>NUCLEOTIDE SEQUENCE [LARGE SCALE GENOMIC DNA]</scope>
    <source>
        <strain evidence="2 3">F 1598</strain>
    </source>
</reference>
<evidence type="ECO:0000256" key="1">
    <source>
        <dbReference type="SAM" id="MobiDB-lite"/>
    </source>
</evidence>
<protein>
    <submittedName>
        <fullName evidence="2">Uncharacterized protein</fullName>
    </submittedName>
</protein>
<sequence>MLDGNQNVATTTTIAPETTGVETYNVSIYDIQILSFDPHNVSVHILSGSLWFDYAAVNDTRTESPSASEPPHSYGPRLLSASISTPIPPSHDSASASPEMSTASADTGFSSNPLSSRSAAGETKRPTIVRILSSPSSGHTSPINA</sequence>
<dbReference type="HOGENOM" id="CLU_1787543_0_0_1"/>
<dbReference type="InParanoid" id="A0A0C3G3C5"/>
<feature type="compositionally biased region" description="Polar residues" evidence="1">
    <location>
        <begin position="133"/>
        <end position="145"/>
    </location>
</feature>
<dbReference type="AlphaFoldDB" id="A0A0C3G3C5"/>
<accession>A0A0C3G3C5</accession>
<reference evidence="3" key="2">
    <citation type="submission" date="2015-01" db="EMBL/GenBank/DDBJ databases">
        <title>Evolutionary Origins and Diversification of the Mycorrhizal Mutualists.</title>
        <authorList>
            <consortium name="DOE Joint Genome Institute"/>
            <consortium name="Mycorrhizal Genomics Consortium"/>
            <person name="Kohler A."/>
            <person name="Kuo A."/>
            <person name="Nagy L.G."/>
            <person name="Floudas D."/>
            <person name="Copeland A."/>
            <person name="Barry K.W."/>
            <person name="Cichocki N."/>
            <person name="Veneault-Fourrey C."/>
            <person name="LaButti K."/>
            <person name="Lindquist E.A."/>
            <person name="Lipzen A."/>
            <person name="Lundell T."/>
            <person name="Morin E."/>
            <person name="Murat C."/>
            <person name="Riley R."/>
            <person name="Ohm R."/>
            <person name="Sun H."/>
            <person name="Tunlid A."/>
            <person name="Henrissat B."/>
            <person name="Grigoriev I.V."/>
            <person name="Hibbett D.S."/>
            <person name="Martin F."/>
        </authorList>
    </citation>
    <scope>NUCLEOTIDE SEQUENCE [LARGE SCALE GENOMIC DNA]</scope>
    <source>
        <strain evidence="3">F 1598</strain>
    </source>
</reference>
<feature type="region of interest" description="Disordered" evidence="1">
    <location>
        <begin position="60"/>
        <end position="145"/>
    </location>
</feature>
<gene>
    <name evidence="2" type="ORF">PILCRDRAFT_816304</name>
</gene>
<proteinExistence type="predicted"/>
<feature type="compositionally biased region" description="Polar residues" evidence="1">
    <location>
        <begin position="92"/>
        <end position="118"/>
    </location>
</feature>
<organism evidence="2 3">
    <name type="scientific">Piloderma croceum (strain F 1598)</name>
    <dbReference type="NCBI Taxonomy" id="765440"/>
    <lineage>
        <taxon>Eukaryota</taxon>
        <taxon>Fungi</taxon>
        <taxon>Dikarya</taxon>
        <taxon>Basidiomycota</taxon>
        <taxon>Agaricomycotina</taxon>
        <taxon>Agaricomycetes</taxon>
        <taxon>Agaricomycetidae</taxon>
        <taxon>Atheliales</taxon>
        <taxon>Atheliaceae</taxon>
        <taxon>Piloderma</taxon>
    </lineage>
</organism>
<dbReference type="Proteomes" id="UP000054166">
    <property type="component" value="Unassembled WGS sequence"/>
</dbReference>
<name>A0A0C3G3C5_PILCF</name>
<dbReference type="EMBL" id="KN832982">
    <property type="protein sequence ID" value="KIM86374.1"/>
    <property type="molecule type" value="Genomic_DNA"/>
</dbReference>
<evidence type="ECO:0000313" key="3">
    <source>
        <dbReference type="Proteomes" id="UP000054166"/>
    </source>
</evidence>
<keyword evidence="3" id="KW-1185">Reference proteome</keyword>
<evidence type="ECO:0000313" key="2">
    <source>
        <dbReference type="EMBL" id="KIM86374.1"/>
    </source>
</evidence>